<evidence type="ECO:0000256" key="2">
    <source>
        <dbReference type="ARBA" id="ARBA00005979"/>
    </source>
</evidence>
<evidence type="ECO:0000259" key="6">
    <source>
        <dbReference type="Pfam" id="PF00724"/>
    </source>
</evidence>
<dbReference type="AlphaFoldDB" id="A0A6A6LUC0"/>
<dbReference type="PANTHER" id="PTHR22893">
    <property type="entry name" value="NADH OXIDOREDUCTASE-RELATED"/>
    <property type="match status" value="1"/>
</dbReference>
<dbReference type="GO" id="GO:0010181">
    <property type="term" value="F:FMN binding"/>
    <property type="evidence" value="ECO:0007669"/>
    <property type="project" value="InterPro"/>
</dbReference>
<keyword evidence="3" id="KW-0285">Flavoprotein</keyword>
<evidence type="ECO:0000313" key="7">
    <source>
        <dbReference type="EMBL" id="KAF2304097.1"/>
    </source>
</evidence>
<keyword evidence="8" id="KW-1185">Reference proteome</keyword>
<dbReference type="Pfam" id="PF00724">
    <property type="entry name" value="Oxidored_FMN"/>
    <property type="match status" value="1"/>
</dbReference>
<dbReference type="GO" id="GO:0005777">
    <property type="term" value="C:peroxisome"/>
    <property type="evidence" value="ECO:0007669"/>
    <property type="project" value="TreeGrafter"/>
</dbReference>
<name>A0A6A6LUC0_HEVBR</name>
<dbReference type="SUPFAM" id="SSF51395">
    <property type="entry name" value="FMN-linked oxidoreductases"/>
    <property type="match status" value="1"/>
</dbReference>
<organism evidence="7 8">
    <name type="scientific">Hevea brasiliensis</name>
    <name type="common">Para rubber tree</name>
    <name type="synonym">Siphonia brasiliensis</name>
    <dbReference type="NCBI Taxonomy" id="3981"/>
    <lineage>
        <taxon>Eukaryota</taxon>
        <taxon>Viridiplantae</taxon>
        <taxon>Streptophyta</taxon>
        <taxon>Embryophyta</taxon>
        <taxon>Tracheophyta</taxon>
        <taxon>Spermatophyta</taxon>
        <taxon>Magnoliopsida</taxon>
        <taxon>eudicotyledons</taxon>
        <taxon>Gunneridae</taxon>
        <taxon>Pentapetalae</taxon>
        <taxon>rosids</taxon>
        <taxon>fabids</taxon>
        <taxon>Malpighiales</taxon>
        <taxon>Euphorbiaceae</taxon>
        <taxon>Crotonoideae</taxon>
        <taxon>Micrandreae</taxon>
        <taxon>Hevea</taxon>
    </lineage>
</organism>
<dbReference type="GO" id="GO:0031408">
    <property type="term" value="P:oxylipin biosynthetic process"/>
    <property type="evidence" value="ECO:0007669"/>
    <property type="project" value="TreeGrafter"/>
</dbReference>
<dbReference type="GO" id="GO:0016629">
    <property type="term" value="F:12-oxophytodienoate reductase activity"/>
    <property type="evidence" value="ECO:0007669"/>
    <property type="project" value="TreeGrafter"/>
</dbReference>
<evidence type="ECO:0000256" key="5">
    <source>
        <dbReference type="ARBA" id="ARBA00022857"/>
    </source>
</evidence>
<dbReference type="InterPro" id="IPR001155">
    <property type="entry name" value="OxRdtase_FMN_N"/>
</dbReference>
<evidence type="ECO:0000256" key="3">
    <source>
        <dbReference type="ARBA" id="ARBA00022630"/>
    </source>
</evidence>
<dbReference type="Gene3D" id="3.20.20.70">
    <property type="entry name" value="Aldolase class I"/>
    <property type="match status" value="2"/>
</dbReference>
<dbReference type="GO" id="GO:0009695">
    <property type="term" value="P:jasmonic acid biosynthetic process"/>
    <property type="evidence" value="ECO:0007669"/>
    <property type="project" value="TreeGrafter"/>
</dbReference>
<gene>
    <name evidence="7" type="ORF">GH714_027194</name>
</gene>
<dbReference type="PANTHER" id="PTHR22893:SF112">
    <property type="entry name" value="12-OXOPHYTODIENOATE REDUCTASE 3"/>
    <property type="match status" value="1"/>
</dbReference>
<comment type="cofactor">
    <cofactor evidence="1">
        <name>FMN</name>
        <dbReference type="ChEBI" id="CHEBI:58210"/>
    </cofactor>
</comment>
<reference evidence="7 8" key="1">
    <citation type="journal article" date="2020" name="Mol. Plant">
        <title>The Chromosome-Based Rubber Tree Genome Provides New Insights into Spurge Genome Evolution and Rubber Biosynthesis.</title>
        <authorList>
            <person name="Liu J."/>
            <person name="Shi C."/>
            <person name="Shi C.C."/>
            <person name="Li W."/>
            <person name="Zhang Q.J."/>
            <person name="Zhang Y."/>
            <person name="Li K."/>
            <person name="Lu H.F."/>
            <person name="Shi C."/>
            <person name="Zhu S.T."/>
            <person name="Xiao Z.Y."/>
            <person name="Nan H."/>
            <person name="Yue Y."/>
            <person name="Zhu X.G."/>
            <person name="Wu Y."/>
            <person name="Hong X.N."/>
            <person name="Fan G.Y."/>
            <person name="Tong Y."/>
            <person name="Zhang D."/>
            <person name="Mao C.L."/>
            <person name="Liu Y.L."/>
            <person name="Hao S.J."/>
            <person name="Liu W.Q."/>
            <person name="Lv M.Q."/>
            <person name="Zhang H.B."/>
            <person name="Liu Y."/>
            <person name="Hu-Tang G.R."/>
            <person name="Wang J.P."/>
            <person name="Wang J.H."/>
            <person name="Sun Y.H."/>
            <person name="Ni S.B."/>
            <person name="Chen W.B."/>
            <person name="Zhang X.C."/>
            <person name="Jiao Y.N."/>
            <person name="Eichler E.E."/>
            <person name="Li G.H."/>
            <person name="Liu X."/>
            <person name="Gao L.Z."/>
        </authorList>
    </citation>
    <scope>NUCLEOTIDE SEQUENCE [LARGE SCALE GENOMIC DNA]</scope>
    <source>
        <strain evidence="8">cv. GT1</strain>
        <tissue evidence="7">Leaf</tissue>
    </source>
</reference>
<keyword evidence="4" id="KW-0288">FMN</keyword>
<keyword evidence="5" id="KW-0521">NADP</keyword>
<proteinExistence type="inferred from homology"/>
<dbReference type="InterPro" id="IPR013785">
    <property type="entry name" value="Aldolase_TIM"/>
</dbReference>
<comment type="caution">
    <text evidence="7">The sequence shown here is derived from an EMBL/GenBank/DDBJ whole genome shotgun (WGS) entry which is preliminary data.</text>
</comment>
<accession>A0A6A6LUC0</accession>
<evidence type="ECO:0000313" key="8">
    <source>
        <dbReference type="Proteomes" id="UP000467840"/>
    </source>
</evidence>
<dbReference type="Proteomes" id="UP000467840">
    <property type="component" value="Chromosome 16"/>
</dbReference>
<protein>
    <recommendedName>
        <fullName evidence="6">NADH:flavin oxidoreductase/NADH oxidase N-terminal domain-containing protein</fullName>
    </recommendedName>
</protein>
<feature type="domain" description="NADH:flavin oxidoreductase/NADH oxidase N-terminal" evidence="6">
    <location>
        <begin position="38"/>
        <end position="71"/>
    </location>
</feature>
<sequence length="136" mass="15275">MSWNLYRTRSGGMEEGGGCSSCQREHHILSTVACWNGRASHQGFDGIEIHGAHGYLVDQFLKDGINDRTDDSCSHWCGAERVSFRMSPAIDHLDAIDSDPLNLGVVVIDRLNKLQLKLRSKLTYLHVSQPRYRAYG</sequence>
<dbReference type="InterPro" id="IPR045247">
    <property type="entry name" value="Oye-like"/>
</dbReference>
<evidence type="ECO:0000256" key="4">
    <source>
        <dbReference type="ARBA" id="ARBA00022643"/>
    </source>
</evidence>
<evidence type="ECO:0000256" key="1">
    <source>
        <dbReference type="ARBA" id="ARBA00001917"/>
    </source>
</evidence>
<dbReference type="EMBL" id="JAAGAX010000009">
    <property type="protein sequence ID" value="KAF2304097.1"/>
    <property type="molecule type" value="Genomic_DNA"/>
</dbReference>
<comment type="similarity">
    <text evidence="2">Belongs to the NADH:flavin oxidoreductase/NADH oxidase family.</text>
</comment>